<dbReference type="Proteomes" id="UP000683520">
    <property type="component" value="Chromosome"/>
</dbReference>
<accession>A0ABX8KVQ8</accession>
<dbReference type="SUPFAM" id="SSF56752">
    <property type="entry name" value="D-aminoacid aminotransferase-like PLP-dependent enzymes"/>
    <property type="match status" value="1"/>
</dbReference>
<dbReference type="Gene3D" id="3.20.10.10">
    <property type="entry name" value="D-amino Acid Aminotransferase, subunit A, domain 2"/>
    <property type="match status" value="1"/>
</dbReference>
<evidence type="ECO:0000256" key="1">
    <source>
        <dbReference type="SAM" id="MobiDB-lite"/>
    </source>
</evidence>
<dbReference type="EMBL" id="CP077302">
    <property type="protein sequence ID" value="QXB18662.1"/>
    <property type="molecule type" value="Genomic_DNA"/>
</dbReference>
<dbReference type="GeneID" id="92748668"/>
<dbReference type="InterPro" id="IPR036038">
    <property type="entry name" value="Aminotransferase-like"/>
</dbReference>
<proteinExistence type="predicted"/>
<evidence type="ECO:0000313" key="3">
    <source>
        <dbReference type="Proteomes" id="UP000683520"/>
    </source>
</evidence>
<keyword evidence="2" id="KW-0032">Aminotransferase</keyword>
<dbReference type="RefSeq" id="WP_070483933.1">
    <property type="nucleotide sequence ID" value="NZ_CP047198.1"/>
</dbReference>
<name>A0ABX8KVQ8_9CORY</name>
<evidence type="ECO:0000313" key="2">
    <source>
        <dbReference type="EMBL" id="QXB18662.1"/>
    </source>
</evidence>
<keyword evidence="3" id="KW-1185">Reference proteome</keyword>
<sequence length="247" mass="27583">MRKYAWHGAFVPRDFLDGPIDVADSWRHSSGSTNGLSLHIERFTRTAGPLPAGFVDAMLPLLSEGELFPRIALSSGLLLLDVRPAPSPRPTTSLTYTQAPDPRTQPEVKGPDFGSLRTYRDRYQVAGTDDTVVVDKHGAMLETTTGALVMWDGDTLCIPDGVWLPSVTLHQVVARAEKLDMRVERRQLKPELAAKHPLWFLNSLHGISPVSELHVGGDVITPPVHPSFNEWRDWWWGGFTHEWHIEA</sequence>
<dbReference type="InterPro" id="IPR001544">
    <property type="entry name" value="Aminotrans_IV"/>
</dbReference>
<protein>
    <submittedName>
        <fullName evidence="2">Aminotransferase class IV</fullName>
    </submittedName>
</protein>
<keyword evidence="2" id="KW-0808">Transferase</keyword>
<organism evidence="2 3">
    <name type="scientific">Corynebacterium coyleae</name>
    <dbReference type="NCBI Taxonomy" id="53374"/>
    <lineage>
        <taxon>Bacteria</taxon>
        <taxon>Bacillati</taxon>
        <taxon>Actinomycetota</taxon>
        <taxon>Actinomycetes</taxon>
        <taxon>Mycobacteriales</taxon>
        <taxon>Corynebacteriaceae</taxon>
        <taxon>Corynebacterium</taxon>
    </lineage>
</organism>
<dbReference type="Pfam" id="PF01063">
    <property type="entry name" value="Aminotran_4"/>
    <property type="match status" value="1"/>
</dbReference>
<gene>
    <name evidence="2" type="ORF">I6L55_00600</name>
</gene>
<dbReference type="GO" id="GO:0008483">
    <property type="term" value="F:transaminase activity"/>
    <property type="evidence" value="ECO:0007669"/>
    <property type="project" value="UniProtKB-KW"/>
</dbReference>
<reference evidence="2 3" key="1">
    <citation type="submission" date="2021-06" db="EMBL/GenBank/DDBJ databases">
        <title>FDA dAtabase for Regulatory Grade micrObial Sequences (FDA-ARGOS): Supporting development and validation of Infectious Disease Dx tests.</title>
        <authorList>
            <person name="Sproer C."/>
            <person name="Gronow S."/>
            <person name="Severitt S."/>
            <person name="Schroder I."/>
            <person name="Tallon L."/>
            <person name="Sadzewicz L."/>
            <person name="Zhao X."/>
            <person name="Boylan J."/>
            <person name="Ott S."/>
            <person name="Bowen H."/>
            <person name="Vavikolanu K."/>
            <person name="Mehta A."/>
            <person name="Aluvathingal J."/>
            <person name="Nadendla S."/>
            <person name="Lowell S."/>
            <person name="Myers T."/>
            <person name="Yan Y."/>
        </authorList>
    </citation>
    <scope>NUCLEOTIDE SEQUENCE [LARGE SCALE GENOMIC DNA]</scope>
    <source>
        <strain evidence="2 3">FDAARGOS 1425</strain>
    </source>
</reference>
<dbReference type="InterPro" id="IPR043132">
    <property type="entry name" value="BCAT-like_C"/>
</dbReference>
<feature type="region of interest" description="Disordered" evidence="1">
    <location>
        <begin position="89"/>
        <end position="113"/>
    </location>
</feature>